<proteinExistence type="predicted"/>
<evidence type="ECO:0000256" key="1">
    <source>
        <dbReference type="SAM" id="Phobius"/>
    </source>
</evidence>
<keyword evidence="1" id="KW-0472">Membrane</keyword>
<evidence type="ECO:0000313" key="4">
    <source>
        <dbReference type="Proteomes" id="UP000620124"/>
    </source>
</evidence>
<evidence type="ECO:0000313" key="3">
    <source>
        <dbReference type="EMBL" id="KAF7369805.1"/>
    </source>
</evidence>
<feature type="chain" id="PRO_5034758574" evidence="2">
    <location>
        <begin position="20"/>
        <end position="161"/>
    </location>
</feature>
<keyword evidence="1" id="KW-1133">Transmembrane helix</keyword>
<keyword evidence="2" id="KW-0732">Signal</keyword>
<dbReference type="OrthoDB" id="3361196at2759"/>
<comment type="caution">
    <text evidence="3">The sequence shown here is derived from an EMBL/GenBank/DDBJ whole genome shotgun (WGS) entry which is preliminary data.</text>
</comment>
<feature type="transmembrane region" description="Helical" evidence="1">
    <location>
        <begin position="141"/>
        <end position="160"/>
    </location>
</feature>
<organism evidence="3 4">
    <name type="scientific">Mycena venus</name>
    <dbReference type="NCBI Taxonomy" id="2733690"/>
    <lineage>
        <taxon>Eukaryota</taxon>
        <taxon>Fungi</taxon>
        <taxon>Dikarya</taxon>
        <taxon>Basidiomycota</taxon>
        <taxon>Agaricomycotina</taxon>
        <taxon>Agaricomycetes</taxon>
        <taxon>Agaricomycetidae</taxon>
        <taxon>Agaricales</taxon>
        <taxon>Marasmiineae</taxon>
        <taxon>Mycenaceae</taxon>
        <taxon>Mycena</taxon>
    </lineage>
</organism>
<reference evidence="3" key="1">
    <citation type="submission" date="2020-05" db="EMBL/GenBank/DDBJ databases">
        <title>Mycena genomes resolve the evolution of fungal bioluminescence.</title>
        <authorList>
            <person name="Tsai I.J."/>
        </authorList>
    </citation>
    <scope>NUCLEOTIDE SEQUENCE</scope>
    <source>
        <strain evidence="3">CCC161011</strain>
    </source>
</reference>
<evidence type="ECO:0000256" key="2">
    <source>
        <dbReference type="SAM" id="SignalP"/>
    </source>
</evidence>
<dbReference type="EMBL" id="JACAZI010000002">
    <property type="protein sequence ID" value="KAF7369805.1"/>
    <property type="molecule type" value="Genomic_DNA"/>
</dbReference>
<protein>
    <submittedName>
        <fullName evidence="3">Uncharacterized protein</fullName>
    </submittedName>
</protein>
<dbReference type="Proteomes" id="UP000620124">
    <property type="component" value="Unassembled WGS sequence"/>
</dbReference>
<gene>
    <name evidence="3" type="ORF">MVEN_00313100</name>
</gene>
<keyword evidence="4" id="KW-1185">Reference proteome</keyword>
<sequence>MVLFIAVAALPLLALLVGASPYASWDASLRRRNDTEPQFPSSPPSCGNYDNIKLCITVIPVVANFTTVIANPGSFVDVLTCGCSDTFNATFPQCVDCFEDTNQQAVLNISDPDAVLTGLTKVCALERSIGIGKNGALVNSMPLFSLGLGAAVVLMLGNAWW</sequence>
<dbReference type="AlphaFoldDB" id="A0A8H7DCX8"/>
<keyword evidence="1" id="KW-0812">Transmembrane</keyword>
<feature type="signal peptide" evidence="2">
    <location>
        <begin position="1"/>
        <end position="19"/>
    </location>
</feature>
<name>A0A8H7DCX8_9AGAR</name>
<accession>A0A8H7DCX8</accession>